<reference evidence="6" key="1">
    <citation type="submission" date="2023-03" db="EMBL/GenBank/DDBJ databases">
        <title>Chromosome-scale reference genome and RAD-based genetic map of yellow starthistle (Centaurea solstitialis) reveal putative structural variation and QTLs associated with invader traits.</title>
        <authorList>
            <person name="Reatini B."/>
            <person name="Cang F.A."/>
            <person name="Jiang Q."/>
            <person name="Mckibben M.T.W."/>
            <person name="Barker M.S."/>
            <person name="Rieseberg L.H."/>
            <person name="Dlugosch K.M."/>
        </authorList>
    </citation>
    <scope>NUCLEOTIDE SEQUENCE</scope>
    <source>
        <strain evidence="6">CAN-66</strain>
        <tissue evidence="6">Leaf</tissue>
    </source>
</reference>
<evidence type="ECO:0000256" key="1">
    <source>
        <dbReference type="ARBA" id="ARBA00022723"/>
    </source>
</evidence>
<dbReference type="InterPro" id="IPR010666">
    <property type="entry name" value="Znf_GRF"/>
</dbReference>
<comment type="caution">
    <text evidence="6">The sequence shown here is derived from an EMBL/GenBank/DDBJ whole genome shotgun (WGS) entry which is preliminary data.</text>
</comment>
<evidence type="ECO:0000313" key="6">
    <source>
        <dbReference type="EMBL" id="KAJ9566970.1"/>
    </source>
</evidence>
<keyword evidence="3" id="KW-0862">Zinc</keyword>
<dbReference type="Pfam" id="PF06839">
    <property type="entry name" value="Zn_ribbon_GRF"/>
    <property type="match status" value="1"/>
</dbReference>
<dbReference type="Proteomes" id="UP001172457">
    <property type="component" value="Chromosome 1"/>
</dbReference>
<evidence type="ECO:0000256" key="3">
    <source>
        <dbReference type="ARBA" id="ARBA00022833"/>
    </source>
</evidence>
<dbReference type="PANTHER" id="PTHR33248">
    <property type="entry name" value="ZINC ION-BINDING PROTEIN"/>
    <property type="match status" value="1"/>
</dbReference>
<evidence type="ECO:0000256" key="4">
    <source>
        <dbReference type="PROSITE-ProRule" id="PRU01343"/>
    </source>
</evidence>
<dbReference type="AlphaFoldDB" id="A0AA38TTX1"/>
<evidence type="ECO:0000259" key="5">
    <source>
        <dbReference type="PROSITE" id="PS51999"/>
    </source>
</evidence>
<dbReference type="PROSITE" id="PS51999">
    <property type="entry name" value="ZF_GRF"/>
    <property type="match status" value="1"/>
</dbReference>
<evidence type="ECO:0000256" key="2">
    <source>
        <dbReference type="ARBA" id="ARBA00022771"/>
    </source>
</evidence>
<keyword evidence="1" id="KW-0479">Metal-binding</keyword>
<dbReference type="EMBL" id="JARYMX010000001">
    <property type="protein sequence ID" value="KAJ9566970.1"/>
    <property type="molecule type" value="Genomic_DNA"/>
</dbReference>
<evidence type="ECO:0000313" key="7">
    <source>
        <dbReference type="Proteomes" id="UP001172457"/>
    </source>
</evidence>
<keyword evidence="7" id="KW-1185">Reference proteome</keyword>
<protein>
    <recommendedName>
        <fullName evidence="5">GRF-type domain-containing protein</fullName>
    </recommendedName>
</protein>
<proteinExistence type="predicted"/>
<name>A0AA38TTX1_9ASTR</name>
<organism evidence="6 7">
    <name type="scientific">Centaurea solstitialis</name>
    <name type="common">yellow star-thistle</name>
    <dbReference type="NCBI Taxonomy" id="347529"/>
    <lineage>
        <taxon>Eukaryota</taxon>
        <taxon>Viridiplantae</taxon>
        <taxon>Streptophyta</taxon>
        <taxon>Embryophyta</taxon>
        <taxon>Tracheophyta</taxon>
        <taxon>Spermatophyta</taxon>
        <taxon>Magnoliopsida</taxon>
        <taxon>eudicotyledons</taxon>
        <taxon>Gunneridae</taxon>
        <taxon>Pentapetalae</taxon>
        <taxon>asterids</taxon>
        <taxon>campanulids</taxon>
        <taxon>Asterales</taxon>
        <taxon>Asteraceae</taxon>
        <taxon>Carduoideae</taxon>
        <taxon>Cardueae</taxon>
        <taxon>Centaureinae</taxon>
        <taxon>Centaurea</taxon>
    </lineage>
</organism>
<keyword evidence="2 4" id="KW-0863">Zinc-finger</keyword>
<sequence length="85" mass="9613">MEWCKCGAPTMVRTSWTNTNPGRRFYCCSINVSRGIDCPFLGWVDPTPCNRCMVIIPGLLRSKNSVQGELKAKATEAKKWKTLFL</sequence>
<gene>
    <name evidence="6" type="ORF">OSB04_002936</name>
</gene>
<accession>A0AA38TTX1</accession>
<feature type="domain" description="GRF-type" evidence="5">
    <location>
        <begin position="4"/>
        <end position="47"/>
    </location>
</feature>
<dbReference type="GO" id="GO:0008270">
    <property type="term" value="F:zinc ion binding"/>
    <property type="evidence" value="ECO:0007669"/>
    <property type="project" value="UniProtKB-KW"/>
</dbReference>